<evidence type="ECO:0008006" key="3">
    <source>
        <dbReference type="Google" id="ProtNLM"/>
    </source>
</evidence>
<comment type="caution">
    <text evidence="1">The sequence shown here is derived from an EMBL/GenBank/DDBJ whole genome shotgun (WGS) entry which is preliminary data.</text>
</comment>
<dbReference type="InterPro" id="IPR011256">
    <property type="entry name" value="Reg_factor_effector_dom_sf"/>
</dbReference>
<dbReference type="RefSeq" id="WP_290194334.1">
    <property type="nucleotide sequence ID" value="NZ_CP047654.1"/>
</dbReference>
<sequence length="157" mass="17394">MADITTQFVPAHAALVDRREIPTVQMQSYFDSVYGHAHEVLKTAQVRPAGPARCYYFSPLGDTVDLAGGFPVRLDTVRLLQDQLADASPFKVVRHGDLRTWRLRHRGSGDGLALAWDVLAAHARKAGNGRGAIAWEEYVSIDPDSDRMTVDLHWAKA</sequence>
<name>A0ABU1ZX51_9CORY</name>
<dbReference type="Proteomes" id="UP001180840">
    <property type="component" value="Unassembled WGS sequence"/>
</dbReference>
<evidence type="ECO:0000313" key="1">
    <source>
        <dbReference type="EMBL" id="MDR7329514.1"/>
    </source>
</evidence>
<keyword evidence="2" id="KW-1185">Reference proteome</keyword>
<organism evidence="1 2">
    <name type="scientific">Corynebacterium guangdongense</name>
    <dbReference type="NCBI Taxonomy" id="1783348"/>
    <lineage>
        <taxon>Bacteria</taxon>
        <taxon>Bacillati</taxon>
        <taxon>Actinomycetota</taxon>
        <taxon>Actinomycetes</taxon>
        <taxon>Mycobacteriales</taxon>
        <taxon>Corynebacteriaceae</taxon>
        <taxon>Corynebacterium</taxon>
    </lineage>
</organism>
<gene>
    <name evidence="1" type="ORF">J2S39_001190</name>
</gene>
<proteinExistence type="predicted"/>
<dbReference type="EMBL" id="JAVDXZ010000001">
    <property type="protein sequence ID" value="MDR7329514.1"/>
    <property type="molecule type" value="Genomic_DNA"/>
</dbReference>
<protein>
    <recommendedName>
        <fullName evidence="3">GyrI-like small molecule binding domain-containing protein</fullName>
    </recommendedName>
</protein>
<dbReference type="Gene3D" id="3.20.80.10">
    <property type="entry name" value="Regulatory factor, effector binding domain"/>
    <property type="match status" value="1"/>
</dbReference>
<accession>A0ABU1ZX51</accession>
<evidence type="ECO:0000313" key="2">
    <source>
        <dbReference type="Proteomes" id="UP001180840"/>
    </source>
</evidence>
<reference evidence="1" key="1">
    <citation type="submission" date="2023-07" db="EMBL/GenBank/DDBJ databases">
        <title>Sequencing the genomes of 1000 actinobacteria strains.</title>
        <authorList>
            <person name="Klenk H.-P."/>
        </authorList>
    </citation>
    <scope>NUCLEOTIDE SEQUENCE</scope>
    <source>
        <strain evidence="1">DSM 107476</strain>
    </source>
</reference>